<proteinExistence type="predicted"/>
<dbReference type="SMART" id="SM00248">
    <property type="entry name" value="ANK"/>
    <property type="match status" value="6"/>
</dbReference>
<evidence type="ECO:0000313" key="5">
    <source>
        <dbReference type="Proteomes" id="UP000008311"/>
    </source>
</evidence>
<dbReference type="PANTHER" id="PTHR24177">
    <property type="entry name" value="CASKIN"/>
    <property type="match status" value="1"/>
</dbReference>
<evidence type="ECO:0000259" key="3">
    <source>
        <dbReference type="Pfam" id="PF13962"/>
    </source>
</evidence>
<keyword evidence="1" id="KW-0040">ANK repeat</keyword>
<dbReference type="Gene3D" id="1.25.40.20">
    <property type="entry name" value="Ankyrin repeat-containing domain"/>
    <property type="match status" value="1"/>
</dbReference>
<organism evidence="4 5">
    <name type="scientific">Ricinus communis</name>
    <name type="common">Castor bean</name>
    <dbReference type="NCBI Taxonomy" id="3988"/>
    <lineage>
        <taxon>Eukaryota</taxon>
        <taxon>Viridiplantae</taxon>
        <taxon>Streptophyta</taxon>
        <taxon>Embryophyta</taxon>
        <taxon>Tracheophyta</taxon>
        <taxon>Spermatophyta</taxon>
        <taxon>Magnoliopsida</taxon>
        <taxon>eudicotyledons</taxon>
        <taxon>Gunneridae</taxon>
        <taxon>Pentapetalae</taxon>
        <taxon>rosids</taxon>
        <taxon>fabids</taxon>
        <taxon>Malpighiales</taxon>
        <taxon>Euphorbiaceae</taxon>
        <taxon>Acalyphoideae</taxon>
        <taxon>Acalypheae</taxon>
        <taxon>Ricinus</taxon>
    </lineage>
</organism>
<protein>
    <submittedName>
        <fullName evidence="4">Ankyrin repeat-containing protein, putative</fullName>
    </submittedName>
</protein>
<dbReference type="InterPro" id="IPR036770">
    <property type="entry name" value="Ankyrin_rpt-contain_sf"/>
</dbReference>
<feature type="transmembrane region" description="Helical" evidence="2">
    <location>
        <begin position="425"/>
        <end position="446"/>
    </location>
</feature>
<dbReference type="InterPro" id="IPR026961">
    <property type="entry name" value="PGG_dom"/>
</dbReference>
<keyword evidence="2" id="KW-0812">Transmembrane</keyword>
<dbReference type="PROSITE" id="PS50088">
    <property type="entry name" value="ANK_REPEAT"/>
    <property type="match status" value="1"/>
</dbReference>
<keyword evidence="2" id="KW-0472">Membrane</keyword>
<feature type="transmembrane region" description="Helical" evidence="2">
    <location>
        <begin position="458"/>
        <end position="482"/>
    </location>
</feature>
<keyword evidence="2" id="KW-1133">Transmembrane helix</keyword>
<keyword evidence="5" id="KW-1185">Reference proteome</keyword>
<evidence type="ECO:0000256" key="1">
    <source>
        <dbReference type="PROSITE-ProRule" id="PRU00023"/>
    </source>
</evidence>
<sequence length="580" mass="65410">MQNLALHKAVDSGDWEAAKKFLEDHPDALTASLSADGDTALHVAVLAGHVEIVEELLTLLDAEDLEMKNKNNATALNYAAIGGITRIAEGLVNSRKNLLSIPNQNGLIPVVVASLYGHKDMARYLYKESPKGELSPEKGKNGIMLLTTCIVDDLYDIALDLLQNYPELAYHQDSDKDTALEMLAQKPSAFPSGSTLPLWQSIRVPESQPSSNGDIESPRSGRLIRRNIIRRVPGLEYLYNLKLTHVQAHELLCCLCQEISTLHKSEFENIGVYRAIFKAVKHGTVEFVEEMTKHYPDIIWCEDECNRGIFMYAVLQRQEKVFNLIYKMGAKKNSIATSWDKYFNNILHQAASPPPSSQLDRVSGAALQMQRELQWYKEVESIVQPKYKEMVNFQRKTPRALFTESHKKLVEEGEKWMKDTATSSTVVAALIATIMFSAIFTVPGGYDQYGKPLYLYEGVFMVFMVADAMSLFASTSSILMFLGILTARYREEDFLKSLPTKLIVGLSTLFFSIATMMITFGVALFTFLRERVSWVLFPIILLASLPVTLFALLQFPLLVEIFFSTYGLGIFEKSRKWRLF</sequence>
<dbReference type="FunCoup" id="B9RU14">
    <property type="interactions" value="128"/>
</dbReference>
<gene>
    <name evidence="4" type="ORF">RCOM_1460300</name>
</gene>
<dbReference type="Proteomes" id="UP000008311">
    <property type="component" value="Unassembled WGS sequence"/>
</dbReference>
<feature type="transmembrane region" description="Helical" evidence="2">
    <location>
        <begin position="534"/>
        <end position="553"/>
    </location>
</feature>
<dbReference type="STRING" id="3988.B9RU14"/>
<feature type="repeat" description="ANK" evidence="1">
    <location>
        <begin position="36"/>
        <end position="57"/>
    </location>
</feature>
<reference evidence="5" key="1">
    <citation type="journal article" date="2010" name="Nat. Biotechnol.">
        <title>Draft genome sequence of the oilseed species Ricinus communis.</title>
        <authorList>
            <person name="Chan A.P."/>
            <person name="Crabtree J."/>
            <person name="Zhao Q."/>
            <person name="Lorenzi H."/>
            <person name="Orvis J."/>
            <person name="Puiu D."/>
            <person name="Melake-Berhan A."/>
            <person name="Jones K.M."/>
            <person name="Redman J."/>
            <person name="Chen G."/>
            <person name="Cahoon E.B."/>
            <person name="Gedil M."/>
            <person name="Stanke M."/>
            <person name="Haas B.J."/>
            <person name="Wortman J.R."/>
            <person name="Fraser-Liggett C.M."/>
            <person name="Ravel J."/>
            <person name="Rabinowicz P.D."/>
        </authorList>
    </citation>
    <scope>NUCLEOTIDE SEQUENCE [LARGE SCALE GENOMIC DNA]</scope>
    <source>
        <strain evidence="5">cv. Hale</strain>
    </source>
</reference>
<dbReference type="InParanoid" id="B9RU14"/>
<dbReference type="Pfam" id="PF13962">
    <property type="entry name" value="PGG"/>
    <property type="match status" value="1"/>
</dbReference>
<evidence type="ECO:0000313" key="4">
    <source>
        <dbReference type="EMBL" id="EEF45133.1"/>
    </source>
</evidence>
<dbReference type="PROSITE" id="PS50297">
    <property type="entry name" value="ANK_REP_REGION"/>
    <property type="match status" value="1"/>
</dbReference>
<dbReference type="EMBL" id="EQ973815">
    <property type="protein sequence ID" value="EEF45133.1"/>
    <property type="molecule type" value="Genomic_DNA"/>
</dbReference>
<name>B9RU14_RICCO</name>
<dbReference type="InterPro" id="IPR002110">
    <property type="entry name" value="Ankyrin_rpt"/>
</dbReference>
<dbReference type="GO" id="GO:0016020">
    <property type="term" value="C:membrane"/>
    <property type="evidence" value="ECO:0000318"/>
    <property type="project" value="GO_Central"/>
</dbReference>
<dbReference type="eggNOG" id="KOG0504">
    <property type="taxonomic scope" value="Eukaryota"/>
</dbReference>
<evidence type="ECO:0000256" key="2">
    <source>
        <dbReference type="SAM" id="Phobius"/>
    </source>
</evidence>
<dbReference type="Pfam" id="PF12796">
    <property type="entry name" value="Ank_2"/>
    <property type="match status" value="1"/>
</dbReference>
<accession>B9RU14</accession>
<dbReference type="PANTHER" id="PTHR24177:SF33">
    <property type="entry name" value="ANKYRIN REPEAT FAMILY PROTEIN"/>
    <property type="match status" value="1"/>
</dbReference>
<feature type="transmembrane region" description="Helical" evidence="2">
    <location>
        <begin position="502"/>
        <end position="528"/>
    </location>
</feature>
<dbReference type="AlphaFoldDB" id="B9RU14"/>
<feature type="domain" description="PGG" evidence="3">
    <location>
        <begin position="414"/>
        <end position="525"/>
    </location>
</feature>
<dbReference type="SUPFAM" id="SSF48403">
    <property type="entry name" value="Ankyrin repeat"/>
    <property type="match status" value="2"/>
</dbReference>